<name>A0A6J1M054_DROHY</name>
<dbReference type="SUPFAM" id="SSF47473">
    <property type="entry name" value="EF-hand"/>
    <property type="match status" value="1"/>
</dbReference>
<organism evidence="4 5">
    <name type="scientific">Drosophila hydei</name>
    <name type="common">Fruit fly</name>
    <dbReference type="NCBI Taxonomy" id="7224"/>
    <lineage>
        <taxon>Eukaryota</taxon>
        <taxon>Metazoa</taxon>
        <taxon>Ecdysozoa</taxon>
        <taxon>Arthropoda</taxon>
        <taxon>Hexapoda</taxon>
        <taxon>Insecta</taxon>
        <taxon>Pterygota</taxon>
        <taxon>Neoptera</taxon>
        <taxon>Endopterygota</taxon>
        <taxon>Diptera</taxon>
        <taxon>Brachycera</taxon>
        <taxon>Muscomorpha</taxon>
        <taxon>Ephydroidea</taxon>
        <taxon>Drosophilidae</taxon>
        <taxon>Drosophila</taxon>
    </lineage>
</organism>
<dbReference type="FunFam" id="1.10.238.10:FF:000001">
    <property type="entry name" value="Calmodulin 1"/>
    <property type="match status" value="1"/>
</dbReference>
<evidence type="ECO:0000256" key="1">
    <source>
        <dbReference type="ARBA" id="ARBA00022737"/>
    </source>
</evidence>
<feature type="domain" description="EF-hand" evidence="3">
    <location>
        <begin position="9"/>
        <end position="44"/>
    </location>
</feature>
<keyword evidence="4" id="KW-1185">Reference proteome</keyword>
<sequence length="151" mass="17155">MKADDLTPAELQIFKEFFQRIDVDNEGEFSFKELGTVMRAIGGMVSDSDLQDMINEADMHGNGSLTLEDFVNVLLRKLSEIEHVDDLRMVFNLMDKDKDGYISTTDLRKIFVSIGFQPSDEALDDMIRDGDTDQDGVLIFEEFVNMLTSVK</sequence>
<dbReference type="Proteomes" id="UP000504633">
    <property type="component" value="Unplaced"/>
</dbReference>
<dbReference type="PANTHER" id="PTHR23048:SF0">
    <property type="entry name" value="CALMODULIN LIKE 3"/>
    <property type="match status" value="1"/>
</dbReference>
<dbReference type="InterPro" id="IPR018247">
    <property type="entry name" value="EF_Hand_1_Ca_BS"/>
</dbReference>
<dbReference type="PROSITE" id="PS50222">
    <property type="entry name" value="EF_HAND_2"/>
    <property type="match status" value="4"/>
</dbReference>
<dbReference type="InterPro" id="IPR011992">
    <property type="entry name" value="EF-hand-dom_pair"/>
</dbReference>
<feature type="domain" description="EF-hand" evidence="3">
    <location>
        <begin position="82"/>
        <end position="117"/>
    </location>
</feature>
<proteinExistence type="predicted"/>
<dbReference type="InterPro" id="IPR050230">
    <property type="entry name" value="CALM/Myosin/TropC-like"/>
</dbReference>
<reference evidence="5" key="1">
    <citation type="submission" date="2025-08" db="UniProtKB">
        <authorList>
            <consortium name="RefSeq"/>
        </authorList>
    </citation>
    <scope>IDENTIFICATION</scope>
    <source>
        <strain evidence="5">15085-1641.00</strain>
        <tissue evidence="5">Whole body</tissue>
    </source>
</reference>
<evidence type="ECO:0000256" key="2">
    <source>
        <dbReference type="ARBA" id="ARBA00022837"/>
    </source>
</evidence>
<evidence type="ECO:0000313" key="5">
    <source>
        <dbReference type="RefSeq" id="XP_023171542.1"/>
    </source>
</evidence>
<dbReference type="GO" id="GO:0005509">
    <property type="term" value="F:calcium ion binding"/>
    <property type="evidence" value="ECO:0007669"/>
    <property type="project" value="InterPro"/>
</dbReference>
<dbReference type="GO" id="GO:0016460">
    <property type="term" value="C:myosin II complex"/>
    <property type="evidence" value="ECO:0007669"/>
    <property type="project" value="TreeGrafter"/>
</dbReference>
<dbReference type="PROSITE" id="PS00018">
    <property type="entry name" value="EF_HAND_1"/>
    <property type="match status" value="1"/>
</dbReference>
<dbReference type="OMA" id="HDMINES"/>
<feature type="domain" description="EF-hand" evidence="3">
    <location>
        <begin position="118"/>
        <end position="151"/>
    </location>
</feature>
<keyword evidence="1" id="KW-0677">Repeat</keyword>
<dbReference type="AlphaFoldDB" id="A0A6J1M054"/>
<dbReference type="OrthoDB" id="26525at2759"/>
<feature type="domain" description="EF-hand" evidence="3">
    <location>
        <begin position="45"/>
        <end position="80"/>
    </location>
</feature>
<dbReference type="GeneID" id="111599927"/>
<gene>
    <name evidence="5" type="primary">LOC111599927</name>
</gene>
<dbReference type="KEGG" id="dhe:111599927"/>
<dbReference type="CDD" id="cd00051">
    <property type="entry name" value="EFh"/>
    <property type="match status" value="1"/>
</dbReference>
<evidence type="ECO:0000259" key="3">
    <source>
        <dbReference type="PROSITE" id="PS50222"/>
    </source>
</evidence>
<protein>
    <submittedName>
        <fullName evidence="5">Calmodulin</fullName>
    </submittedName>
</protein>
<evidence type="ECO:0000313" key="4">
    <source>
        <dbReference type="Proteomes" id="UP000504633"/>
    </source>
</evidence>
<keyword evidence="2" id="KW-0106">Calcium</keyword>
<dbReference type="PANTHER" id="PTHR23048">
    <property type="entry name" value="MYOSIN LIGHT CHAIN 1, 3"/>
    <property type="match status" value="1"/>
</dbReference>
<accession>A0A6J1M054</accession>
<dbReference type="SMART" id="SM00054">
    <property type="entry name" value="EFh"/>
    <property type="match status" value="4"/>
</dbReference>
<dbReference type="InterPro" id="IPR002048">
    <property type="entry name" value="EF_hand_dom"/>
</dbReference>
<dbReference type="RefSeq" id="XP_023171542.1">
    <property type="nucleotide sequence ID" value="XM_023315774.2"/>
</dbReference>
<dbReference type="Pfam" id="PF13499">
    <property type="entry name" value="EF-hand_7"/>
    <property type="match status" value="2"/>
</dbReference>
<dbReference type="Gene3D" id="1.10.238.10">
    <property type="entry name" value="EF-hand"/>
    <property type="match status" value="2"/>
</dbReference>